<dbReference type="InterPro" id="IPR008964">
    <property type="entry name" value="Invasin/intimin_cell_adhesion"/>
</dbReference>
<reference evidence="1 2" key="1">
    <citation type="submission" date="2019-10" db="EMBL/GenBank/DDBJ databases">
        <title>Gracilibacillus sp. nov. isolated from rice seeds.</title>
        <authorList>
            <person name="He S."/>
        </authorList>
    </citation>
    <scope>NUCLEOTIDE SEQUENCE [LARGE SCALE GENOMIC DNA]</scope>
    <source>
        <strain evidence="1 2">TD8</strain>
    </source>
</reference>
<dbReference type="Gene3D" id="2.60.40.10">
    <property type="entry name" value="Immunoglobulins"/>
    <property type="match status" value="1"/>
</dbReference>
<proteinExistence type="predicted"/>
<dbReference type="SUPFAM" id="SSF49373">
    <property type="entry name" value="Invasin/intimin cell-adhesion fragments"/>
    <property type="match status" value="1"/>
</dbReference>
<protein>
    <submittedName>
        <fullName evidence="1">Uncharacterized protein</fullName>
    </submittedName>
</protein>
<evidence type="ECO:0000313" key="1">
    <source>
        <dbReference type="EMBL" id="KAB8135811.1"/>
    </source>
</evidence>
<dbReference type="OrthoDB" id="2960523at2"/>
<dbReference type="InterPro" id="IPR013783">
    <property type="entry name" value="Ig-like_fold"/>
</dbReference>
<keyword evidence="2" id="KW-1185">Reference proteome</keyword>
<name>A0A7C8GTA6_9BACI</name>
<gene>
    <name evidence="1" type="ORF">F9U64_10905</name>
</gene>
<evidence type="ECO:0000313" key="2">
    <source>
        <dbReference type="Proteomes" id="UP000480246"/>
    </source>
</evidence>
<dbReference type="AlphaFoldDB" id="A0A7C8GTA6"/>
<dbReference type="Proteomes" id="UP000480246">
    <property type="component" value="Unassembled WGS sequence"/>
</dbReference>
<comment type="caution">
    <text evidence="1">The sequence shown here is derived from an EMBL/GenBank/DDBJ whole genome shotgun (WGS) entry which is preliminary data.</text>
</comment>
<dbReference type="EMBL" id="WEID01000052">
    <property type="protein sequence ID" value="KAB8135811.1"/>
    <property type="molecule type" value="Genomic_DNA"/>
</dbReference>
<accession>A0A7C8GTA6</accession>
<organism evidence="1 2">
    <name type="scientific">Gracilibacillus oryzae</name>
    <dbReference type="NCBI Taxonomy" id="1672701"/>
    <lineage>
        <taxon>Bacteria</taxon>
        <taxon>Bacillati</taxon>
        <taxon>Bacillota</taxon>
        <taxon>Bacilli</taxon>
        <taxon>Bacillales</taxon>
        <taxon>Bacillaceae</taxon>
        <taxon>Gracilibacillus</taxon>
    </lineage>
</organism>
<sequence length="239" mass="25019">MTCEGEITGTLTCDGIPQEGVLINFSSFPDTGTFDPDPAITEADGTFTTTLTIPEGTPETAIFVTAQATVGDETVTDTIGIQVDCPGEECPCKFRIGIQGNRAEAEVDITANGVPSTLSGTINVTAIQCFTAAPMCNPAVDNFNVTFGDNGSTINFTQGRRIEIECIGNTFASVRGTANVSGNVLPEGVYEVTITLTIGPDDIGTWTVDATDTEGNTFTTTFEAEISPPTFIGECDETP</sequence>